<evidence type="ECO:0000313" key="9">
    <source>
        <dbReference type="Proteomes" id="UP000429523"/>
    </source>
</evidence>
<dbReference type="Proteomes" id="UP000488956">
    <property type="component" value="Unassembled WGS sequence"/>
</dbReference>
<evidence type="ECO:0000313" key="15">
    <source>
        <dbReference type="Proteomes" id="UP000488956"/>
    </source>
</evidence>
<evidence type="ECO:0000313" key="7">
    <source>
        <dbReference type="EMBL" id="KAE9234848.1"/>
    </source>
</evidence>
<dbReference type="Proteomes" id="UP000441208">
    <property type="component" value="Unassembled WGS sequence"/>
</dbReference>
<evidence type="ECO:0000313" key="10">
    <source>
        <dbReference type="Proteomes" id="UP000433483"/>
    </source>
</evidence>
<dbReference type="AlphaFoldDB" id="A0A6A3ZDJ7"/>
<evidence type="ECO:0000313" key="2">
    <source>
        <dbReference type="EMBL" id="KAE8947435.1"/>
    </source>
</evidence>
<evidence type="ECO:0000256" key="1">
    <source>
        <dbReference type="SAM" id="SignalP"/>
    </source>
</evidence>
<feature type="signal peptide" evidence="1">
    <location>
        <begin position="1"/>
        <end position="23"/>
    </location>
</feature>
<evidence type="ECO:0000313" key="3">
    <source>
        <dbReference type="EMBL" id="KAE9105886.1"/>
    </source>
</evidence>
<comment type="caution">
    <text evidence="7">The sequence shown here is derived from an EMBL/GenBank/DDBJ whole genome shotgun (WGS) entry which is preliminary data.</text>
</comment>
<feature type="chain" id="PRO_5036166853" description="Secreted protein" evidence="1">
    <location>
        <begin position="24"/>
        <end position="85"/>
    </location>
</feature>
<evidence type="ECO:0008006" key="16">
    <source>
        <dbReference type="Google" id="ProtNLM"/>
    </source>
</evidence>
<dbReference type="Proteomes" id="UP000440367">
    <property type="component" value="Unassembled WGS sequence"/>
</dbReference>
<protein>
    <recommendedName>
        <fullName evidence="16">Secreted protein</fullName>
    </recommendedName>
</protein>
<evidence type="ECO:0000313" key="14">
    <source>
        <dbReference type="Proteomes" id="UP000441208"/>
    </source>
</evidence>
<dbReference type="EMBL" id="QXGD01000799">
    <property type="protein sequence ID" value="KAE9224193.1"/>
    <property type="molecule type" value="Genomic_DNA"/>
</dbReference>
<sequence length="85" mass="9425">MADLPRTLHPLLTLIWTWRVFWGGGVNTSGCHSSEGLSPSALDRGRWYLSGRSCPSACRLHTLFFYLCGCLPAIDTHSVFDLLSV</sequence>
<name>A0A6A3ZDJ7_9STRA</name>
<organism evidence="7 10">
    <name type="scientific">Phytophthora fragariae</name>
    <dbReference type="NCBI Taxonomy" id="53985"/>
    <lineage>
        <taxon>Eukaryota</taxon>
        <taxon>Sar</taxon>
        <taxon>Stramenopiles</taxon>
        <taxon>Oomycota</taxon>
        <taxon>Peronosporomycetes</taxon>
        <taxon>Peronosporales</taxon>
        <taxon>Peronosporaceae</taxon>
        <taxon>Phytophthora</taxon>
    </lineage>
</organism>
<evidence type="ECO:0000313" key="5">
    <source>
        <dbReference type="EMBL" id="KAE9142734.1"/>
    </source>
</evidence>
<reference evidence="9 10" key="1">
    <citation type="submission" date="2018-08" db="EMBL/GenBank/DDBJ databases">
        <title>Genomic investigation of the strawberry pathogen Phytophthora fragariae indicates pathogenicity is determined by transcriptional variation in three key races.</title>
        <authorList>
            <person name="Adams T.M."/>
            <person name="Armitage A.D."/>
            <person name="Sobczyk M.K."/>
            <person name="Bates H.J."/>
            <person name="Dunwell J.M."/>
            <person name="Nellist C.F."/>
            <person name="Harrison R.J."/>
        </authorList>
    </citation>
    <scope>NUCLEOTIDE SEQUENCE [LARGE SCALE GENOMIC DNA]</scope>
    <source>
        <strain evidence="8 11">A4</strain>
        <strain evidence="6 12">BC-1</strain>
        <strain evidence="7 10">NOV-27</strain>
        <strain evidence="5 13">NOV-5</strain>
        <strain evidence="4 14">NOV-71</strain>
        <strain evidence="2 9">NOV-9</strain>
        <strain evidence="3 15">ONT-3</strain>
    </source>
</reference>
<keyword evidence="1" id="KW-0732">Signal</keyword>
<evidence type="ECO:0000313" key="8">
    <source>
        <dbReference type="EMBL" id="KAE9313970.1"/>
    </source>
</evidence>
<dbReference type="EMBL" id="QXGB01000043">
    <property type="protein sequence ID" value="KAE9234848.1"/>
    <property type="molecule type" value="Genomic_DNA"/>
</dbReference>
<dbReference type="EMBL" id="QXGA01000673">
    <property type="protein sequence ID" value="KAE9142734.1"/>
    <property type="molecule type" value="Genomic_DNA"/>
</dbReference>
<gene>
    <name evidence="8" type="ORF">PF001_g8486</name>
    <name evidence="6" type="ORF">PF002_g14769</name>
    <name evidence="7" type="ORF">PF005_g1708</name>
    <name evidence="5" type="ORF">PF006_g12183</name>
    <name evidence="4" type="ORF">PF007_g1952</name>
    <name evidence="2" type="ORF">PF009_g3004</name>
    <name evidence="3" type="ORF">PF010_g12833</name>
</gene>
<dbReference type="Proteomes" id="UP000433483">
    <property type="component" value="Unassembled WGS sequence"/>
</dbReference>
<keyword evidence="10" id="KW-1185">Reference proteome</keyword>
<dbReference type="EMBL" id="QXFX01000729">
    <property type="protein sequence ID" value="KAE9105886.1"/>
    <property type="molecule type" value="Genomic_DNA"/>
</dbReference>
<dbReference type="Proteomes" id="UP000429523">
    <property type="component" value="Unassembled WGS sequence"/>
</dbReference>
<dbReference type="Proteomes" id="UP000440732">
    <property type="component" value="Unassembled WGS sequence"/>
</dbReference>
<evidence type="ECO:0000313" key="11">
    <source>
        <dbReference type="Proteomes" id="UP000437068"/>
    </source>
</evidence>
<proteinExistence type="predicted"/>
<dbReference type="EMBL" id="QXGE01000386">
    <property type="protein sequence ID" value="KAE9313970.1"/>
    <property type="molecule type" value="Genomic_DNA"/>
</dbReference>
<evidence type="ECO:0000313" key="12">
    <source>
        <dbReference type="Proteomes" id="UP000440367"/>
    </source>
</evidence>
<evidence type="ECO:0000313" key="6">
    <source>
        <dbReference type="EMBL" id="KAE9224193.1"/>
    </source>
</evidence>
<evidence type="ECO:0000313" key="13">
    <source>
        <dbReference type="Proteomes" id="UP000440732"/>
    </source>
</evidence>
<dbReference type="EMBL" id="QXGF01000081">
    <property type="protein sequence ID" value="KAE8947435.1"/>
    <property type="molecule type" value="Genomic_DNA"/>
</dbReference>
<dbReference type="EMBL" id="QXFZ01000049">
    <property type="protein sequence ID" value="KAE9137121.1"/>
    <property type="molecule type" value="Genomic_DNA"/>
</dbReference>
<accession>A0A6A3ZDJ7</accession>
<evidence type="ECO:0000313" key="4">
    <source>
        <dbReference type="EMBL" id="KAE9137121.1"/>
    </source>
</evidence>
<dbReference type="Proteomes" id="UP000437068">
    <property type="component" value="Unassembled WGS sequence"/>
</dbReference>